<reference evidence="5 6" key="1">
    <citation type="submission" date="2019-07" db="EMBL/GenBank/DDBJ databases">
        <title>Lentzea xizangensis sp. nov., isolated from Qinghai-Tibetan Plateau Soils.</title>
        <authorList>
            <person name="Huang J."/>
        </authorList>
    </citation>
    <scope>NUCLEOTIDE SEQUENCE [LARGE SCALE GENOMIC DNA]</scope>
    <source>
        <strain evidence="5 6">FXJ1.1311</strain>
    </source>
</reference>
<keyword evidence="6" id="KW-1185">Reference proteome</keyword>
<dbReference type="InterPro" id="IPR002577">
    <property type="entry name" value="HTH_HxlR"/>
</dbReference>
<dbReference type="Pfam" id="PF01638">
    <property type="entry name" value="HxlR"/>
    <property type="match status" value="1"/>
</dbReference>
<evidence type="ECO:0000313" key="5">
    <source>
        <dbReference type="EMBL" id="TWP52738.1"/>
    </source>
</evidence>
<keyword evidence="1" id="KW-0805">Transcription regulation</keyword>
<evidence type="ECO:0000256" key="3">
    <source>
        <dbReference type="ARBA" id="ARBA00023163"/>
    </source>
</evidence>
<evidence type="ECO:0000256" key="1">
    <source>
        <dbReference type="ARBA" id="ARBA00023015"/>
    </source>
</evidence>
<dbReference type="InterPro" id="IPR036390">
    <property type="entry name" value="WH_DNA-bd_sf"/>
</dbReference>
<dbReference type="Gene3D" id="1.10.10.10">
    <property type="entry name" value="Winged helix-like DNA-binding domain superfamily/Winged helix DNA-binding domain"/>
    <property type="match status" value="1"/>
</dbReference>
<evidence type="ECO:0000313" key="6">
    <source>
        <dbReference type="Proteomes" id="UP000316639"/>
    </source>
</evidence>
<evidence type="ECO:0000259" key="4">
    <source>
        <dbReference type="PROSITE" id="PS51118"/>
    </source>
</evidence>
<protein>
    <submittedName>
        <fullName evidence="5">Helix-turn-helix transcriptional regulator</fullName>
    </submittedName>
</protein>
<organism evidence="5 6">
    <name type="scientific">Lentzea tibetensis</name>
    <dbReference type="NCBI Taxonomy" id="2591470"/>
    <lineage>
        <taxon>Bacteria</taxon>
        <taxon>Bacillati</taxon>
        <taxon>Actinomycetota</taxon>
        <taxon>Actinomycetes</taxon>
        <taxon>Pseudonocardiales</taxon>
        <taxon>Pseudonocardiaceae</taxon>
        <taxon>Lentzea</taxon>
    </lineage>
</organism>
<feature type="domain" description="HTH hxlR-type" evidence="4">
    <location>
        <begin position="1"/>
        <end position="80"/>
    </location>
</feature>
<sequence>MVVVCLLHQRPHRYNELRREITGISQRMLTYTVRGLEDEGYVERTVFPTVPPGVEYALTERGRDLVSSMLPLLRWANNAP</sequence>
<dbReference type="PANTHER" id="PTHR33204">
    <property type="entry name" value="TRANSCRIPTIONAL REGULATOR, MARR FAMILY"/>
    <property type="match status" value="1"/>
</dbReference>
<dbReference type="InterPro" id="IPR036388">
    <property type="entry name" value="WH-like_DNA-bd_sf"/>
</dbReference>
<evidence type="ECO:0000256" key="2">
    <source>
        <dbReference type="ARBA" id="ARBA00023125"/>
    </source>
</evidence>
<dbReference type="OrthoDB" id="370168at2"/>
<comment type="caution">
    <text evidence="5">The sequence shown here is derived from an EMBL/GenBank/DDBJ whole genome shotgun (WGS) entry which is preliminary data.</text>
</comment>
<keyword evidence="2" id="KW-0238">DNA-binding</keyword>
<keyword evidence="3" id="KW-0804">Transcription</keyword>
<dbReference type="PANTHER" id="PTHR33204:SF39">
    <property type="entry name" value="TRANSCRIPTIONAL REGULATORY PROTEIN"/>
    <property type="match status" value="1"/>
</dbReference>
<dbReference type="GO" id="GO:0003677">
    <property type="term" value="F:DNA binding"/>
    <property type="evidence" value="ECO:0007669"/>
    <property type="project" value="UniProtKB-KW"/>
</dbReference>
<gene>
    <name evidence="5" type="ORF">FKR81_09835</name>
</gene>
<dbReference type="EMBL" id="VOBR01000005">
    <property type="protein sequence ID" value="TWP52738.1"/>
    <property type="molecule type" value="Genomic_DNA"/>
</dbReference>
<dbReference type="SUPFAM" id="SSF46785">
    <property type="entry name" value="Winged helix' DNA-binding domain"/>
    <property type="match status" value="1"/>
</dbReference>
<dbReference type="Proteomes" id="UP000316639">
    <property type="component" value="Unassembled WGS sequence"/>
</dbReference>
<proteinExistence type="predicted"/>
<dbReference type="PROSITE" id="PS51118">
    <property type="entry name" value="HTH_HXLR"/>
    <property type="match status" value="1"/>
</dbReference>
<accession>A0A563EYX9</accession>
<dbReference type="AlphaFoldDB" id="A0A563EYX9"/>
<name>A0A563EYX9_9PSEU</name>